<dbReference type="Gene3D" id="1.25.40.10">
    <property type="entry name" value="Tetratricopeptide repeat domain"/>
    <property type="match status" value="1"/>
</dbReference>
<evidence type="ECO:0000256" key="1">
    <source>
        <dbReference type="ARBA" id="ARBA00023125"/>
    </source>
</evidence>
<dbReference type="GO" id="GO:0003677">
    <property type="term" value="F:DNA binding"/>
    <property type="evidence" value="ECO:0007669"/>
    <property type="project" value="UniProtKB-UniRule"/>
</dbReference>
<dbReference type="SMART" id="SM00862">
    <property type="entry name" value="Trans_reg_C"/>
    <property type="match status" value="1"/>
</dbReference>
<name>A0A6L5Z2G8_9RHOB</name>
<dbReference type="InterPro" id="IPR016032">
    <property type="entry name" value="Sig_transdc_resp-reg_C-effctor"/>
</dbReference>
<comment type="caution">
    <text evidence="4">The sequence shown here is derived from an EMBL/GenBank/DDBJ whole genome shotgun (WGS) entry which is preliminary data.</text>
</comment>
<evidence type="ECO:0000259" key="3">
    <source>
        <dbReference type="PROSITE" id="PS51755"/>
    </source>
</evidence>
<dbReference type="Proteomes" id="UP000474957">
    <property type="component" value="Unassembled WGS sequence"/>
</dbReference>
<dbReference type="SUPFAM" id="SSF46894">
    <property type="entry name" value="C-terminal effector domain of the bipartite response regulators"/>
    <property type="match status" value="1"/>
</dbReference>
<feature type="DNA-binding region" description="OmpR/PhoB-type" evidence="2">
    <location>
        <begin position="4"/>
        <end position="102"/>
    </location>
</feature>
<proteinExistence type="predicted"/>
<protein>
    <submittedName>
        <fullName evidence="4">Tetratricopeptide repeat protein</fullName>
    </submittedName>
</protein>
<evidence type="ECO:0000256" key="2">
    <source>
        <dbReference type="PROSITE-ProRule" id="PRU01091"/>
    </source>
</evidence>
<dbReference type="PROSITE" id="PS51755">
    <property type="entry name" value="OMPR_PHOB"/>
    <property type="match status" value="1"/>
</dbReference>
<dbReference type="Gene3D" id="3.40.50.10070">
    <property type="entry name" value="TolB, N-terminal domain"/>
    <property type="match status" value="1"/>
</dbReference>
<dbReference type="CDD" id="cd00383">
    <property type="entry name" value="trans_reg_C"/>
    <property type="match status" value="1"/>
</dbReference>
<sequence length="511" mass="56814">MDGHGAISFLDFRLDPLRGELLRDGAVVAVEPQVLDLIGYLAAHAGEIVTRDELIEHVWRGRIVSDSAIASRINAARAALGDNGTAQQVIKTIQRRGFRFEALIRTDETARGALPEKPSVAVLPFQNLSGDPEQAYFSDGMTDDIITDLSRYDELFVIARHSSFAYRGSNVSTQQIATELNVHYIAEGSVRRAGDRIRVTARLIDPHAGNELWSDRYDRHIKDIFEVQDEISLLIVNTLVGEITHNQHLRSYQKSEATVSAYDHFLRAAELNFLMGCDEVRAARAEAERALACDAGFPRAHALIAWTHISEASNAWAENTRAALDQARAAAIAAVGAGPREPFAHAVLGWVYMWRDHAFERGLAEQRRALEANPGSAQLRSMFAFSMTYAGCSAEAIENLDQTMKLNPHYPELYHVFYGRALFNLHRYAEAIGHLERARTSQPRHANALAQTAACYAALGRDDDAQVTVQEVRRASSRYTLSHARDFVPYANPDEQNHFLRHLSSAGLTTD</sequence>
<evidence type="ECO:0000313" key="4">
    <source>
        <dbReference type="EMBL" id="MSU90214.1"/>
    </source>
</evidence>
<dbReference type="Pfam" id="PF00486">
    <property type="entry name" value="Trans_reg_C"/>
    <property type="match status" value="1"/>
</dbReference>
<dbReference type="AlphaFoldDB" id="A0A6L5Z2G8"/>
<dbReference type="RefSeq" id="WP_154446686.1">
    <property type="nucleotide sequence ID" value="NZ_WIND01000007.1"/>
</dbReference>
<dbReference type="SUPFAM" id="SSF52964">
    <property type="entry name" value="TolB, N-terminal domain"/>
    <property type="match status" value="1"/>
</dbReference>
<dbReference type="Gene3D" id="1.10.10.10">
    <property type="entry name" value="Winged helix-like DNA-binding domain superfamily/Winged helix DNA-binding domain"/>
    <property type="match status" value="1"/>
</dbReference>
<dbReference type="GO" id="GO:0006355">
    <property type="term" value="P:regulation of DNA-templated transcription"/>
    <property type="evidence" value="ECO:0007669"/>
    <property type="project" value="InterPro"/>
</dbReference>
<feature type="domain" description="OmpR/PhoB-type" evidence="3">
    <location>
        <begin position="4"/>
        <end position="102"/>
    </location>
</feature>
<gene>
    <name evidence="4" type="ORF">GE300_11385</name>
</gene>
<dbReference type="GO" id="GO:0000160">
    <property type="term" value="P:phosphorelay signal transduction system"/>
    <property type="evidence" value="ECO:0007669"/>
    <property type="project" value="InterPro"/>
</dbReference>
<reference evidence="4 5" key="1">
    <citation type="submission" date="2019-10" db="EMBL/GenBank/DDBJ databases">
        <title>Cognatihalovulum marinum gen. nov. sp. nov., a new member of the family Rhodobacteraceae isolated from deep seawater of the Northwest Indian Ocean.</title>
        <authorList>
            <person name="Ruan C."/>
            <person name="Wang J."/>
            <person name="Zheng X."/>
            <person name="Song L."/>
            <person name="Zhu Y."/>
            <person name="Huang Y."/>
            <person name="Lu Z."/>
            <person name="Du W."/>
            <person name="Huang L."/>
            <person name="Dai X."/>
        </authorList>
    </citation>
    <scope>NUCLEOTIDE SEQUENCE [LARGE SCALE GENOMIC DNA]</scope>
    <source>
        <strain evidence="4 5">2CG4</strain>
    </source>
</reference>
<dbReference type="SUPFAM" id="SSF48452">
    <property type="entry name" value="TPR-like"/>
    <property type="match status" value="1"/>
</dbReference>
<dbReference type="InterPro" id="IPR001867">
    <property type="entry name" value="OmpR/PhoB-type_DNA-bd"/>
</dbReference>
<dbReference type="InterPro" id="IPR011990">
    <property type="entry name" value="TPR-like_helical_dom_sf"/>
</dbReference>
<keyword evidence="1 2" id="KW-0238">DNA-binding</keyword>
<keyword evidence="5" id="KW-1185">Reference proteome</keyword>
<organism evidence="4 5">
    <name type="scientific">Halovulum marinum</name>
    <dbReference type="NCBI Taxonomy" id="2662447"/>
    <lineage>
        <taxon>Bacteria</taxon>
        <taxon>Pseudomonadati</taxon>
        <taxon>Pseudomonadota</taxon>
        <taxon>Alphaproteobacteria</taxon>
        <taxon>Rhodobacterales</taxon>
        <taxon>Paracoccaceae</taxon>
        <taxon>Halovulum</taxon>
    </lineage>
</organism>
<dbReference type="InterPro" id="IPR036388">
    <property type="entry name" value="WH-like_DNA-bd_sf"/>
</dbReference>
<dbReference type="Pfam" id="PF14559">
    <property type="entry name" value="TPR_19"/>
    <property type="match status" value="1"/>
</dbReference>
<accession>A0A6L5Z2G8</accession>
<evidence type="ECO:0000313" key="5">
    <source>
        <dbReference type="Proteomes" id="UP000474957"/>
    </source>
</evidence>
<dbReference type="EMBL" id="WIND01000007">
    <property type="protein sequence ID" value="MSU90214.1"/>
    <property type="molecule type" value="Genomic_DNA"/>
</dbReference>